<reference evidence="3 4" key="1">
    <citation type="submission" date="2014-04" db="EMBL/GenBank/DDBJ databases">
        <authorList>
            <consortium name="DOE Joint Genome Institute"/>
            <person name="Kuo A."/>
            <person name="Girlanda M."/>
            <person name="Perotto S."/>
            <person name="Kohler A."/>
            <person name="Nagy L.G."/>
            <person name="Floudas D."/>
            <person name="Copeland A."/>
            <person name="Barry K.W."/>
            <person name="Cichocki N."/>
            <person name="Veneault-Fourrey C."/>
            <person name="LaButti K."/>
            <person name="Lindquist E.A."/>
            <person name="Lipzen A."/>
            <person name="Lundell T."/>
            <person name="Morin E."/>
            <person name="Murat C."/>
            <person name="Sun H."/>
            <person name="Tunlid A."/>
            <person name="Henrissat B."/>
            <person name="Grigoriev I.V."/>
            <person name="Hibbett D.S."/>
            <person name="Martin F."/>
            <person name="Nordberg H.P."/>
            <person name="Cantor M.N."/>
            <person name="Hua S.X."/>
        </authorList>
    </citation>
    <scope>NUCLEOTIDE SEQUENCE [LARGE SCALE GENOMIC DNA]</scope>
    <source>
        <strain evidence="3 4">MUT 4182</strain>
    </source>
</reference>
<feature type="compositionally biased region" description="Polar residues" evidence="1">
    <location>
        <begin position="1"/>
        <end position="11"/>
    </location>
</feature>
<proteinExistence type="predicted"/>
<evidence type="ECO:0000313" key="3">
    <source>
        <dbReference type="EMBL" id="KIO20262.1"/>
    </source>
</evidence>
<feature type="transmembrane region" description="Helical" evidence="2">
    <location>
        <begin position="252"/>
        <end position="272"/>
    </location>
</feature>
<name>A0A0C3LFM7_9AGAM</name>
<keyword evidence="2" id="KW-0472">Membrane</keyword>
<gene>
    <name evidence="3" type="ORF">M407DRAFT_30109</name>
</gene>
<reference evidence="4" key="2">
    <citation type="submission" date="2015-01" db="EMBL/GenBank/DDBJ databases">
        <title>Evolutionary Origins and Diversification of the Mycorrhizal Mutualists.</title>
        <authorList>
            <consortium name="DOE Joint Genome Institute"/>
            <consortium name="Mycorrhizal Genomics Consortium"/>
            <person name="Kohler A."/>
            <person name="Kuo A."/>
            <person name="Nagy L.G."/>
            <person name="Floudas D."/>
            <person name="Copeland A."/>
            <person name="Barry K.W."/>
            <person name="Cichocki N."/>
            <person name="Veneault-Fourrey C."/>
            <person name="LaButti K."/>
            <person name="Lindquist E.A."/>
            <person name="Lipzen A."/>
            <person name="Lundell T."/>
            <person name="Morin E."/>
            <person name="Murat C."/>
            <person name="Riley R."/>
            <person name="Ohm R."/>
            <person name="Sun H."/>
            <person name="Tunlid A."/>
            <person name="Henrissat B."/>
            <person name="Grigoriev I.V."/>
            <person name="Hibbett D.S."/>
            <person name="Martin F."/>
        </authorList>
    </citation>
    <scope>NUCLEOTIDE SEQUENCE [LARGE SCALE GENOMIC DNA]</scope>
    <source>
        <strain evidence="4">MUT 4182</strain>
    </source>
</reference>
<evidence type="ECO:0000256" key="2">
    <source>
        <dbReference type="SAM" id="Phobius"/>
    </source>
</evidence>
<keyword evidence="2" id="KW-0812">Transmembrane</keyword>
<dbReference type="Proteomes" id="UP000054248">
    <property type="component" value="Unassembled WGS sequence"/>
</dbReference>
<dbReference type="OrthoDB" id="3365917at2759"/>
<keyword evidence="2" id="KW-1133">Transmembrane helix</keyword>
<accession>A0A0C3LFM7</accession>
<evidence type="ECO:0000256" key="1">
    <source>
        <dbReference type="SAM" id="MobiDB-lite"/>
    </source>
</evidence>
<protein>
    <submittedName>
        <fullName evidence="3">Uncharacterized protein</fullName>
    </submittedName>
</protein>
<dbReference type="HOGENOM" id="CLU_057147_1_0_1"/>
<keyword evidence="4" id="KW-1185">Reference proteome</keyword>
<sequence>MSLIKTSTNVERQLEKRGSKYRQSVSGGIDGVSYGKGNGGGSPKTISSGKFLGRQAGGARRDQVWGTVFYGSGYTYSNGGSSVAGRGFPFGYWPMCPGLYAYPYYGSGEFCPWDASDRPGGVMSYAQVDCGACIAAASTTPNSLAAFYIVGDKESVNDMATALKASSCNANVGAVTDFNDPFPIEQYLQFYRASSFALALSSYQNVAANISYTPDLGQLPAPIPDGTNTTFLSCLNNTIGSQLLIANGSDSLGVWGAGHVALFWTMLWIVGLM</sequence>
<evidence type="ECO:0000313" key="4">
    <source>
        <dbReference type="Proteomes" id="UP000054248"/>
    </source>
</evidence>
<dbReference type="AlphaFoldDB" id="A0A0C3LFM7"/>
<feature type="region of interest" description="Disordered" evidence="1">
    <location>
        <begin position="1"/>
        <end position="24"/>
    </location>
</feature>
<dbReference type="EMBL" id="KN823181">
    <property type="protein sequence ID" value="KIO20262.1"/>
    <property type="molecule type" value="Genomic_DNA"/>
</dbReference>
<organism evidence="3 4">
    <name type="scientific">Tulasnella calospora MUT 4182</name>
    <dbReference type="NCBI Taxonomy" id="1051891"/>
    <lineage>
        <taxon>Eukaryota</taxon>
        <taxon>Fungi</taxon>
        <taxon>Dikarya</taxon>
        <taxon>Basidiomycota</taxon>
        <taxon>Agaricomycotina</taxon>
        <taxon>Agaricomycetes</taxon>
        <taxon>Cantharellales</taxon>
        <taxon>Tulasnellaceae</taxon>
        <taxon>Tulasnella</taxon>
    </lineage>
</organism>